<dbReference type="Gene3D" id="3.40.50.1820">
    <property type="entry name" value="alpha/beta hydrolase"/>
    <property type="match status" value="1"/>
</dbReference>
<dbReference type="Pfam" id="PF06259">
    <property type="entry name" value="Abhydrolase_8"/>
    <property type="match status" value="1"/>
</dbReference>
<gene>
    <name evidence="2" type="ORF">Cba03nite_17670</name>
</gene>
<evidence type="ECO:0000259" key="1">
    <source>
        <dbReference type="Pfam" id="PF06259"/>
    </source>
</evidence>
<comment type="caution">
    <text evidence="2">The sequence shown here is derived from an EMBL/GenBank/DDBJ whole genome shotgun (WGS) entry which is preliminary data.</text>
</comment>
<dbReference type="InterPro" id="IPR010427">
    <property type="entry name" value="DUF1023"/>
</dbReference>
<evidence type="ECO:0000313" key="3">
    <source>
        <dbReference type="Proteomes" id="UP000601223"/>
    </source>
</evidence>
<protein>
    <recommendedName>
        <fullName evidence="1">DUF1023 domain-containing protein</fullName>
    </recommendedName>
</protein>
<name>A0A8J3JKL4_9ACTN</name>
<dbReference type="Proteomes" id="UP000601223">
    <property type="component" value="Unassembled WGS sequence"/>
</dbReference>
<sequence length="283" mass="28425">MNMGMASAVALGLFAPPADPPLPSPGGFAAARAAMAAAGPPYAAWAAAGRTFLLFDPAGDGFAAEVLGDLATADRIAVLVPGVGTTLADFDRGLGGVARRAPAVQARHLYDALREQAPRQRVAVVAWLGYDTPDGWGLAVATEHRAAAGAAALNRFVRGLAAQRPVATVTLIGHSYGSVVLGLAAPALPAQVTDLVALGSPGMGVDRAADLATAARVWAGQAAGDWIRRVPGVRVLGLGHGRHPADPEFGARPLPTGGVDGHDGYLEPGSPTLAAVAALVLAS</sequence>
<dbReference type="EMBL" id="BONF01000009">
    <property type="protein sequence ID" value="GIF80418.1"/>
    <property type="molecule type" value="Genomic_DNA"/>
</dbReference>
<keyword evidence="3" id="KW-1185">Reference proteome</keyword>
<dbReference type="InterPro" id="IPR029058">
    <property type="entry name" value="AB_hydrolase_fold"/>
</dbReference>
<accession>A0A8J3JKL4</accession>
<feature type="domain" description="DUF1023" evidence="1">
    <location>
        <begin position="56"/>
        <end position="233"/>
    </location>
</feature>
<proteinExistence type="predicted"/>
<dbReference type="AlphaFoldDB" id="A0A8J3JKL4"/>
<dbReference type="SUPFAM" id="SSF53474">
    <property type="entry name" value="alpha/beta-Hydrolases"/>
    <property type="match status" value="1"/>
</dbReference>
<reference evidence="2 3" key="1">
    <citation type="submission" date="2021-01" db="EMBL/GenBank/DDBJ databases">
        <title>Whole genome shotgun sequence of Catellatospora bangladeshensis NBRC 107357.</title>
        <authorList>
            <person name="Komaki H."/>
            <person name="Tamura T."/>
        </authorList>
    </citation>
    <scope>NUCLEOTIDE SEQUENCE [LARGE SCALE GENOMIC DNA]</scope>
    <source>
        <strain evidence="2 3">NBRC 107357</strain>
    </source>
</reference>
<evidence type="ECO:0000313" key="2">
    <source>
        <dbReference type="EMBL" id="GIF80418.1"/>
    </source>
</evidence>
<organism evidence="2 3">
    <name type="scientific">Catellatospora bangladeshensis</name>
    <dbReference type="NCBI Taxonomy" id="310355"/>
    <lineage>
        <taxon>Bacteria</taxon>
        <taxon>Bacillati</taxon>
        <taxon>Actinomycetota</taxon>
        <taxon>Actinomycetes</taxon>
        <taxon>Micromonosporales</taxon>
        <taxon>Micromonosporaceae</taxon>
        <taxon>Catellatospora</taxon>
    </lineage>
</organism>